<dbReference type="GeneID" id="109477705"/>
<dbReference type="GO" id="GO:0035666">
    <property type="term" value="P:TRIF-dependent toll-like receptor signaling pathway"/>
    <property type="evidence" value="ECO:0007669"/>
    <property type="project" value="InterPro"/>
</dbReference>
<dbReference type="PROSITE" id="PS50104">
    <property type="entry name" value="TIR"/>
    <property type="match status" value="1"/>
</dbReference>
<evidence type="ECO:0000256" key="3">
    <source>
        <dbReference type="ARBA" id="ARBA00022553"/>
    </source>
</evidence>
<dbReference type="OrthoDB" id="62956at2759"/>
<keyword evidence="3" id="KW-0597">Phosphoprotein</keyword>
<feature type="compositionally biased region" description="Polar residues" evidence="7">
    <location>
        <begin position="30"/>
        <end position="43"/>
    </location>
</feature>
<dbReference type="GO" id="GO:0043123">
    <property type="term" value="P:positive regulation of canonical NF-kappaB signal transduction"/>
    <property type="evidence" value="ECO:0007669"/>
    <property type="project" value="TreeGrafter"/>
</dbReference>
<evidence type="ECO:0000313" key="10">
    <source>
        <dbReference type="RefSeq" id="XP_019634610.1"/>
    </source>
</evidence>
<feature type="domain" description="TIR" evidence="8">
    <location>
        <begin position="201"/>
        <end position="333"/>
    </location>
</feature>
<feature type="compositionally biased region" description="Low complexity" evidence="7">
    <location>
        <begin position="120"/>
        <end position="136"/>
    </location>
</feature>
<evidence type="ECO:0000259" key="8">
    <source>
        <dbReference type="PROSITE" id="PS50104"/>
    </source>
</evidence>
<feature type="region of interest" description="Disordered" evidence="7">
    <location>
        <begin position="86"/>
        <end position="197"/>
    </location>
</feature>
<evidence type="ECO:0000256" key="5">
    <source>
        <dbReference type="ARBA" id="ARBA00022859"/>
    </source>
</evidence>
<dbReference type="RefSeq" id="XP_019634610.1">
    <property type="nucleotide sequence ID" value="XM_019779051.1"/>
</dbReference>
<dbReference type="Pfam" id="PF13676">
    <property type="entry name" value="TIR_2"/>
    <property type="match status" value="1"/>
</dbReference>
<dbReference type="PANTHER" id="PTHR47230:SF2">
    <property type="entry name" value="TIR DOMAIN-CONTAINING ADAPTER MOLECULE 2"/>
    <property type="match status" value="1"/>
</dbReference>
<protein>
    <submittedName>
        <fullName evidence="10">Uncharacterized protein LOC109477705</fullName>
    </submittedName>
</protein>
<dbReference type="GO" id="GO:0045087">
    <property type="term" value="P:innate immune response"/>
    <property type="evidence" value="ECO:0007669"/>
    <property type="project" value="UniProtKB-KW"/>
</dbReference>
<dbReference type="GO" id="GO:0005768">
    <property type="term" value="C:endosome"/>
    <property type="evidence" value="ECO:0007669"/>
    <property type="project" value="TreeGrafter"/>
</dbReference>
<organism evidence="9 10">
    <name type="scientific">Branchiostoma belcheri</name>
    <name type="common">Amphioxus</name>
    <dbReference type="NCBI Taxonomy" id="7741"/>
    <lineage>
        <taxon>Eukaryota</taxon>
        <taxon>Metazoa</taxon>
        <taxon>Chordata</taxon>
        <taxon>Cephalochordata</taxon>
        <taxon>Leptocardii</taxon>
        <taxon>Amphioxiformes</taxon>
        <taxon>Branchiostomatidae</taxon>
        <taxon>Branchiostoma</taxon>
    </lineage>
</organism>
<accession>A0A6P4YZ75</accession>
<feature type="compositionally biased region" description="Basic and acidic residues" evidence="7">
    <location>
        <begin position="399"/>
        <end position="415"/>
    </location>
</feature>
<reference evidence="10" key="1">
    <citation type="submission" date="2025-08" db="UniProtKB">
        <authorList>
            <consortium name="RefSeq"/>
        </authorList>
    </citation>
    <scope>IDENTIFICATION</scope>
    <source>
        <tissue evidence="10">Gonad</tissue>
    </source>
</reference>
<keyword evidence="2" id="KW-0963">Cytoplasm</keyword>
<feature type="compositionally biased region" description="Polar residues" evidence="7">
    <location>
        <begin position="482"/>
        <end position="495"/>
    </location>
</feature>
<keyword evidence="9" id="KW-1185">Reference proteome</keyword>
<feature type="region of interest" description="Disordered" evidence="7">
    <location>
        <begin position="478"/>
        <end position="508"/>
    </location>
</feature>
<feature type="region of interest" description="Disordered" evidence="7">
    <location>
        <begin position="546"/>
        <end position="640"/>
    </location>
</feature>
<evidence type="ECO:0000256" key="1">
    <source>
        <dbReference type="ARBA" id="ARBA00004496"/>
    </source>
</evidence>
<dbReference type="Gene3D" id="3.40.50.10140">
    <property type="entry name" value="Toll/interleukin-1 receptor homology (TIR) domain"/>
    <property type="match status" value="1"/>
</dbReference>
<keyword evidence="4" id="KW-0399">Innate immunity</keyword>
<evidence type="ECO:0000256" key="7">
    <source>
        <dbReference type="SAM" id="MobiDB-lite"/>
    </source>
</evidence>
<dbReference type="InterPro" id="IPR035897">
    <property type="entry name" value="Toll_tir_struct_dom_sf"/>
</dbReference>
<gene>
    <name evidence="10" type="primary">LOC109477705</name>
</gene>
<dbReference type="AlphaFoldDB" id="A0A6P4YZ75"/>
<sequence length="859" mass="93368">MAAAPYKVRATVQLSSDVETDADPVPGSFVSEQVRPSPSSQPTDAKEKNASPCTTMLVNGEHDNIAEHSGYYHSDPTPVSAGAVAFGGSSREWGQGTSFSTVHPSLPDEQNGAISCPDARVPVQISSPSSQQAARPTWESRNLPAGHQVSAVKEEGKPSYFIPTEEEDSERAKSASLPPYPSEERGSDSSGPDLEDDDDVEYYDYFLVFSEKDKKHAHKIMDLLKSHKLKGCLLEKDFPAGVSPFKNIADAIERSTYTVLVLTENFTKDRWCEKKLQTSLMEAIENPGKYNCVIPIIPHPDLMPRKKIPSELRTVSQLDMMSDYFPDKIKKTFKTKEREKRERKMSKSRREVTRKPLRSVCSVPSSLSSKTDFESLSAGKSSQSLSQLDRRYSSPVDGGKGKSTEEKSQTCEATRHAASNVQYLRGSARASIQNKKDAESTSGNRSHSSGKAGFNSVLEQESARNQQAHEAEPCHLLDSTHRTPQQPSAAHQQTRALRVPPADSYNPQAAVTLPASNQHDAGISAKAEPQAAGEVGGFVWVERCDRPSANSDSSGDISLAPGIHNNVGTNQGKSSKDRDLENQTSVLSNNKMGFPPSSQPLTDPSVPASAADSPWRKRDGSPDQTPGETDIPRAGDCQTPGVGNIPVITCQPPVVLPPQPYQVTNVYNIYSPKNIQIGNQNAMEKDDIVTDAGPGFDQQPVYYVPPMPYPPNMAAAPTHGASPGGQGQEKTSGDKARKMNEEYDIDDETDVKVPVEPEFDLDDETHVKIPVKPRMLSPAEIARSESCSSADEAQEEPCVMSALAEDTAAESFSTIDGETCVKEVLLQDLPTGDEESMASGTSVPKQRNFFSFLSRGKKK</sequence>
<feature type="compositionally biased region" description="Low complexity" evidence="7">
    <location>
        <begin position="358"/>
        <end position="387"/>
    </location>
</feature>
<dbReference type="KEGG" id="bbel:109477705"/>
<feature type="compositionally biased region" description="Polar residues" evidence="7">
    <location>
        <begin position="582"/>
        <end position="591"/>
    </location>
</feature>
<comment type="subcellular location">
    <subcellularLocation>
        <location evidence="1">Cytoplasm</location>
    </subcellularLocation>
</comment>
<keyword evidence="5" id="KW-0391">Immunity</keyword>
<feature type="region of interest" description="Disordered" evidence="7">
    <location>
        <begin position="715"/>
        <end position="735"/>
    </location>
</feature>
<feature type="region of interest" description="Disordered" evidence="7">
    <location>
        <begin position="1"/>
        <end position="51"/>
    </location>
</feature>
<keyword evidence="6" id="KW-0395">Inflammatory response</keyword>
<feature type="region of interest" description="Disordered" evidence="7">
    <location>
        <begin position="335"/>
        <end position="452"/>
    </location>
</feature>
<name>A0A6P4YZ75_BRABE</name>
<dbReference type="InterPro" id="IPR046946">
    <property type="entry name" value="TCAM1/2"/>
</dbReference>
<evidence type="ECO:0000313" key="9">
    <source>
        <dbReference type="Proteomes" id="UP000515135"/>
    </source>
</evidence>
<dbReference type="Proteomes" id="UP000515135">
    <property type="component" value="Unplaced"/>
</dbReference>
<feature type="compositionally biased region" description="Polar residues" evidence="7">
    <location>
        <begin position="440"/>
        <end position="449"/>
    </location>
</feature>
<dbReference type="SUPFAM" id="SSF52200">
    <property type="entry name" value="Toll/Interleukin receptor TIR domain"/>
    <property type="match status" value="1"/>
</dbReference>
<dbReference type="GO" id="GO:0035591">
    <property type="term" value="F:signaling adaptor activity"/>
    <property type="evidence" value="ECO:0007669"/>
    <property type="project" value="TreeGrafter"/>
</dbReference>
<dbReference type="InterPro" id="IPR000157">
    <property type="entry name" value="TIR_dom"/>
</dbReference>
<dbReference type="GO" id="GO:0032481">
    <property type="term" value="P:positive regulation of type I interferon production"/>
    <property type="evidence" value="ECO:0007669"/>
    <property type="project" value="TreeGrafter"/>
</dbReference>
<dbReference type="SMART" id="SM00255">
    <property type="entry name" value="TIR"/>
    <property type="match status" value="1"/>
</dbReference>
<proteinExistence type="predicted"/>
<evidence type="ECO:0000256" key="6">
    <source>
        <dbReference type="ARBA" id="ARBA00023198"/>
    </source>
</evidence>
<evidence type="ECO:0000256" key="4">
    <source>
        <dbReference type="ARBA" id="ARBA00022588"/>
    </source>
</evidence>
<evidence type="ECO:0000256" key="2">
    <source>
        <dbReference type="ARBA" id="ARBA00022490"/>
    </source>
</evidence>
<dbReference type="PANTHER" id="PTHR47230">
    <property type="entry name" value="TIR DOMAIN-CONTAINING ADAPTER MOLECULE 1"/>
    <property type="match status" value="1"/>
</dbReference>